<comment type="caution">
    <text evidence="2">The sequence shown here is derived from an EMBL/GenBank/DDBJ whole genome shotgun (WGS) entry which is preliminary data.</text>
</comment>
<feature type="region of interest" description="Disordered" evidence="1">
    <location>
        <begin position="59"/>
        <end position="78"/>
    </location>
</feature>
<dbReference type="OrthoDB" id="7310102at2"/>
<protein>
    <submittedName>
        <fullName evidence="2">Uncharacterized protein</fullName>
    </submittedName>
</protein>
<name>A0A3S0V6M9_9PROT</name>
<dbReference type="AlphaFoldDB" id="A0A3S0V6M9"/>
<proteinExistence type="predicted"/>
<sequence>MSLIAVPSGAAAWGRITANGQNMHPSVAASLNERALLPLREKGWDEGYSAEGGRFAVPSPQPLSRKGRGALSGCIAEA</sequence>
<evidence type="ECO:0000313" key="3">
    <source>
        <dbReference type="Proteomes" id="UP000280346"/>
    </source>
</evidence>
<dbReference type="EMBL" id="RZIJ01000008">
    <property type="protein sequence ID" value="RUQ71425.1"/>
    <property type="molecule type" value="Genomic_DNA"/>
</dbReference>
<keyword evidence="3" id="KW-1185">Reference proteome</keyword>
<evidence type="ECO:0000256" key="1">
    <source>
        <dbReference type="SAM" id="MobiDB-lite"/>
    </source>
</evidence>
<reference evidence="2 3" key="1">
    <citation type="submission" date="2018-12" db="EMBL/GenBank/DDBJ databases">
        <authorList>
            <person name="Yang Y."/>
        </authorList>
    </citation>
    <scope>NUCLEOTIDE SEQUENCE [LARGE SCALE GENOMIC DNA]</scope>
    <source>
        <strain evidence="2 3">GSF71</strain>
    </source>
</reference>
<accession>A0A3S0V6M9</accession>
<dbReference type="Proteomes" id="UP000280346">
    <property type="component" value="Unassembled WGS sequence"/>
</dbReference>
<gene>
    <name evidence="2" type="ORF">EJ913_12300</name>
</gene>
<evidence type="ECO:0000313" key="2">
    <source>
        <dbReference type="EMBL" id="RUQ71425.1"/>
    </source>
</evidence>
<organism evidence="2 3">
    <name type="scientific">Azospirillum doebereinerae</name>
    <dbReference type="NCBI Taxonomy" id="92933"/>
    <lineage>
        <taxon>Bacteria</taxon>
        <taxon>Pseudomonadati</taxon>
        <taxon>Pseudomonadota</taxon>
        <taxon>Alphaproteobacteria</taxon>
        <taxon>Rhodospirillales</taxon>
        <taxon>Azospirillaceae</taxon>
        <taxon>Azospirillum</taxon>
    </lineage>
</organism>